<dbReference type="Proteomes" id="UP000251135">
    <property type="component" value="Unassembled WGS sequence"/>
</dbReference>
<evidence type="ECO:0000313" key="3">
    <source>
        <dbReference type="Proteomes" id="UP000251135"/>
    </source>
</evidence>
<evidence type="ECO:0000256" key="1">
    <source>
        <dbReference type="SAM" id="SignalP"/>
    </source>
</evidence>
<evidence type="ECO:0000313" key="2">
    <source>
        <dbReference type="EMBL" id="PUE66110.1"/>
    </source>
</evidence>
<dbReference type="InterPro" id="IPR012899">
    <property type="entry name" value="LTXXQ"/>
</dbReference>
<name>A0A363D480_9BACT</name>
<sequence length="159" mass="18352">MRTKSKVISGLVLSAILSSGLYAAPADMNKRGDVKQSNYNNCMMNDNRMHEMNNQRGGKFHLFRGLNLTAEQETKIQQIMQDSRKNMKSEDEAFTKDGFDKAKYIEIMSEKRDNMLKSQAEVIEKSYAILTAKQKEQFKVLMDLKKEKMNQKIEEKTKG</sequence>
<dbReference type="EMBL" id="MUXE01000002">
    <property type="protein sequence ID" value="PUE66110.1"/>
    <property type="molecule type" value="Genomic_DNA"/>
</dbReference>
<dbReference type="Gene3D" id="1.20.120.1490">
    <property type="match status" value="1"/>
</dbReference>
<proteinExistence type="predicted"/>
<gene>
    <name evidence="2" type="ORF">B0174_02260</name>
</gene>
<protein>
    <submittedName>
        <fullName evidence="2">Uncharacterized protein</fullName>
    </submittedName>
</protein>
<keyword evidence="1" id="KW-0732">Signal</keyword>
<keyword evidence="3" id="KW-1185">Reference proteome</keyword>
<dbReference type="OrthoDB" id="5349328at2"/>
<reference evidence="2 3" key="1">
    <citation type="submission" date="2017-02" db="EMBL/GenBank/DDBJ databases">
        <title>Arcobacter caeni sp. nov, a new Arcobacter species isolated from reclaimed water.</title>
        <authorList>
            <person name="Figueras M.J."/>
            <person name="Perez-Cataluna A."/>
            <person name="Salas-Masso N."/>
        </authorList>
    </citation>
    <scope>NUCLEOTIDE SEQUENCE [LARGE SCALE GENOMIC DNA]</scope>
    <source>
        <strain evidence="2 3">RW17-10</strain>
    </source>
</reference>
<dbReference type="AlphaFoldDB" id="A0A363D480"/>
<dbReference type="Pfam" id="PF07813">
    <property type="entry name" value="LTXXQ"/>
    <property type="match status" value="1"/>
</dbReference>
<feature type="chain" id="PRO_5016833370" evidence="1">
    <location>
        <begin position="24"/>
        <end position="159"/>
    </location>
</feature>
<comment type="caution">
    <text evidence="2">The sequence shown here is derived from an EMBL/GenBank/DDBJ whole genome shotgun (WGS) entry which is preliminary data.</text>
</comment>
<dbReference type="GO" id="GO:0042597">
    <property type="term" value="C:periplasmic space"/>
    <property type="evidence" value="ECO:0007669"/>
    <property type="project" value="InterPro"/>
</dbReference>
<dbReference type="RefSeq" id="WP_108558018.1">
    <property type="nucleotide sequence ID" value="NZ_MUXE01000002.1"/>
</dbReference>
<feature type="signal peptide" evidence="1">
    <location>
        <begin position="1"/>
        <end position="23"/>
    </location>
</feature>
<organism evidence="2 3">
    <name type="scientific">Arcobacter caeni</name>
    <dbReference type="NCBI Taxonomy" id="1912877"/>
    <lineage>
        <taxon>Bacteria</taxon>
        <taxon>Pseudomonadati</taxon>
        <taxon>Campylobacterota</taxon>
        <taxon>Epsilonproteobacteria</taxon>
        <taxon>Campylobacterales</taxon>
        <taxon>Arcobacteraceae</taxon>
        <taxon>Arcobacter</taxon>
    </lineage>
</organism>
<accession>A0A363D480</accession>